<dbReference type="STRING" id="946122.A0A0C2TEC9"/>
<dbReference type="HOGENOM" id="CLU_074149_0_0_1"/>
<feature type="region of interest" description="Disordered" evidence="1">
    <location>
        <begin position="135"/>
        <end position="181"/>
    </location>
</feature>
<dbReference type="InParanoid" id="A0A0C2TEC9"/>
<sequence length="318" mass="34521">MLDAFKIKPFDLEPVLEQWKDGPRFKGNAKKDPPVEQWLEEIKAGCVERGVPEECWHRVAQHFMGPKAKSRFDEVKAVVSRVNGGSYRWTWKKFKLAMLNMGWTIDTAATETIKVQGKGLSLWFSRKKEEKKVDVPAGSSGTLPRPTPTRASTFFGTRRNSVDDATTTTTPRRPQRSNTDFFWPLKSKDDLDESSTRPTVSKIKSDSLVPISTKSADEGKEVSVETKAPVWLLNACTAIDFLTNEHPKAMSIISAILITAGSLPALPAISAGVGGTVLASGAVQAIGAIAVGLGQALGATVAKNNNQNAQVQASSTVR</sequence>
<reference evidence="2 3" key="1">
    <citation type="submission" date="2014-04" db="EMBL/GenBank/DDBJ databases">
        <title>Evolutionary Origins and Diversification of the Mycorrhizal Mutualists.</title>
        <authorList>
            <consortium name="DOE Joint Genome Institute"/>
            <consortium name="Mycorrhizal Genomics Consortium"/>
            <person name="Kohler A."/>
            <person name="Kuo A."/>
            <person name="Nagy L.G."/>
            <person name="Floudas D."/>
            <person name="Copeland A."/>
            <person name="Barry K.W."/>
            <person name="Cichocki N."/>
            <person name="Veneault-Fourrey C."/>
            <person name="LaButti K."/>
            <person name="Lindquist E.A."/>
            <person name="Lipzen A."/>
            <person name="Lundell T."/>
            <person name="Morin E."/>
            <person name="Murat C."/>
            <person name="Riley R."/>
            <person name="Ohm R."/>
            <person name="Sun H."/>
            <person name="Tunlid A."/>
            <person name="Henrissat B."/>
            <person name="Grigoriev I.V."/>
            <person name="Hibbett D.S."/>
            <person name="Martin F."/>
        </authorList>
    </citation>
    <scope>NUCLEOTIDE SEQUENCE [LARGE SCALE GENOMIC DNA]</scope>
    <source>
        <strain evidence="2 3">Koide BX008</strain>
    </source>
</reference>
<name>A0A0C2TEC9_AMAMK</name>
<protein>
    <submittedName>
        <fullName evidence="2">Uncharacterized protein</fullName>
    </submittedName>
</protein>
<evidence type="ECO:0000256" key="1">
    <source>
        <dbReference type="SAM" id="MobiDB-lite"/>
    </source>
</evidence>
<dbReference type="AlphaFoldDB" id="A0A0C2TEC9"/>
<proteinExistence type="predicted"/>
<organism evidence="2 3">
    <name type="scientific">Amanita muscaria (strain Koide BX008)</name>
    <dbReference type="NCBI Taxonomy" id="946122"/>
    <lineage>
        <taxon>Eukaryota</taxon>
        <taxon>Fungi</taxon>
        <taxon>Dikarya</taxon>
        <taxon>Basidiomycota</taxon>
        <taxon>Agaricomycotina</taxon>
        <taxon>Agaricomycetes</taxon>
        <taxon>Agaricomycetidae</taxon>
        <taxon>Agaricales</taxon>
        <taxon>Pluteineae</taxon>
        <taxon>Amanitaceae</taxon>
        <taxon>Amanita</taxon>
    </lineage>
</organism>
<feature type="compositionally biased region" description="Polar residues" evidence="1">
    <location>
        <begin position="149"/>
        <end position="165"/>
    </location>
</feature>
<accession>A0A0C2TEC9</accession>
<evidence type="ECO:0000313" key="2">
    <source>
        <dbReference type="EMBL" id="KIL65189.1"/>
    </source>
</evidence>
<keyword evidence="3" id="KW-1185">Reference proteome</keyword>
<evidence type="ECO:0000313" key="3">
    <source>
        <dbReference type="Proteomes" id="UP000054549"/>
    </source>
</evidence>
<dbReference type="EMBL" id="KN818244">
    <property type="protein sequence ID" value="KIL65189.1"/>
    <property type="molecule type" value="Genomic_DNA"/>
</dbReference>
<dbReference type="Proteomes" id="UP000054549">
    <property type="component" value="Unassembled WGS sequence"/>
</dbReference>
<gene>
    <name evidence="2" type="ORF">M378DRAFT_162455</name>
</gene>
<dbReference type="OrthoDB" id="3250110at2759"/>